<sequence length="62" mass="7100">MLTVSNLRSNDHGEDVVALVLWWMQVRRDKIEEATKKRGLKRQERSICLGQREKDKGGGYGG</sequence>
<accession>A0A498I8B5</accession>
<evidence type="ECO:0000256" key="1">
    <source>
        <dbReference type="SAM" id="MobiDB-lite"/>
    </source>
</evidence>
<gene>
    <name evidence="2" type="ORF">DVH24_001823</name>
</gene>
<dbReference type="AlphaFoldDB" id="A0A498I8B5"/>
<name>A0A498I8B5_MALDO</name>
<evidence type="ECO:0000313" key="3">
    <source>
        <dbReference type="Proteomes" id="UP000290289"/>
    </source>
</evidence>
<keyword evidence="3" id="KW-1185">Reference proteome</keyword>
<comment type="caution">
    <text evidence="2">The sequence shown here is derived from an EMBL/GenBank/DDBJ whole genome shotgun (WGS) entry which is preliminary data.</text>
</comment>
<organism evidence="2 3">
    <name type="scientific">Malus domestica</name>
    <name type="common">Apple</name>
    <name type="synonym">Pyrus malus</name>
    <dbReference type="NCBI Taxonomy" id="3750"/>
    <lineage>
        <taxon>Eukaryota</taxon>
        <taxon>Viridiplantae</taxon>
        <taxon>Streptophyta</taxon>
        <taxon>Embryophyta</taxon>
        <taxon>Tracheophyta</taxon>
        <taxon>Spermatophyta</taxon>
        <taxon>Magnoliopsida</taxon>
        <taxon>eudicotyledons</taxon>
        <taxon>Gunneridae</taxon>
        <taxon>Pentapetalae</taxon>
        <taxon>rosids</taxon>
        <taxon>fabids</taxon>
        <taxon>Rosales</taxon>
        <taxon>Rosaceae</taxon>
        <taxon>Amygdaloideae</taxon>
        <taxon>Maleae</taxon>
        <taxon>Malus</taxon>
    </lineage>
</organism>
<feature type="region of interest" description="Disordered" evidence="1">
    <location>
        <begin position="37"/>
        <end position="62"/>
    </location>
</feature>
<dbReference type="EMBL" id="RDQH01000339">
    <property type="protein sequence ID" value="RXH78305.1"/>
    <property type="molecule type" value="Genomic_DNA"/>
</dbReference>
<protein>
    <submittedName>
        <fullName evidence="2">Uncharacterized protein</fullName>
    </submittedName>
</protein>
<proteinExistence type="predicted"/>
<evidence type="ECO:0000313" key="2">
    <source>
        <dbReference type="EMBL" id="RXH78305.1"/>
    </source>
</evidence>
<reference evidence="2 3" key="1">
    <citation type="submission" date="2018-10" db="EMBL/GenBank/DDBJ databases">
        <title>A high-quality apple genome assembly.</title>
        <authorList>
            <person name="Hu J."/>
        </authorList>
    </citation>
    <scope>NUCLEOTIDE SEQUENCE [LARGE SCALE GENOMIC DNA]</scope>
    <source>
        <strain evidence="3">cv. HFTH1</strain>
        <tissue evidence="2">Young leaf</tissue>
    </source>
</reference>
<dbReference type="Proteomes" id="UP000290289">
    <property type="component" value="Chromosome 13"/>
</dbReference>